<keyword evidence="1" id="KW-0472">Membrane</keyword>
<comment type="caution">
    <text evidence="2">The sequence shown here is derived from an EMBL/GenBank/DDBJ whole genome shotgun (WGS) entry which is preliminary data.</text>
</comment>
<feature type="transmembrane region" description="Helical" evidence="1">
    <location>
        <begin position="18"/>
        <end position="41"/>
    </location>
</feature>
<dbReference type="EMBL" id="PDUG01000012">
    <property type="protein sequence ID" value="PIC13621.1"/>
    <property type="molecule type" value="Genomic_DNA"/>
</dbReference>
<proteinExistence type="predicted"/>
<keyword evidence="1" id="KW-0812">Transmembrane</keyword>
<organism evidence="2 3">
    <name type="scientific">Caenorhabditis nigoni</name>
    <dbReference type="NCBI Taxonomy" id="1611254"/>
    <lineage>
        <taxon>Eukaryota</taxon>
        <taxon>Metazoa</taxon>
        <taxon>Ecdysozoa</taxon>
        <taxon>Nematoda</taxon>
        <taxon>Chromadorea</taxon>
        <taxon>Rhabditida</taxon>
        <taxon>Rhabditina</taxon>
        <taxon>Rhabditomorpha</taxon>
        <taxon>Rhabditoidea</taxon>
        <taxon>Rhabditidae</taxon>
        <taxon>Peloderinae</taxon>
        <taxon>Caenorhabditis</taxon>
    </lineage>
</organism>
<sequence length="99" mass="11318">MDLEKITSHCRYTKSMQLFCLIAGLVIAAVSGFFHCSYAYINGKLTTMFVDPNSTDLEFYEEAMEFNENMAILKNNVPGTSSSGIFRFQLFYLRSLFLN</sequence>
<dbReference type="Proteomes" id="UP000230233">
    <property type="component" value="Unassembled WGS sequence"/>
</dbReference>
<accession>A0A2G5SFG2</accession>
<evidence type="ECO:0000313" key="2">
    <source>
        <dbReference type="EMBL" id="PIC13621.1"/>
    </source>
</evidence>
<evidence type="ECO:0000256" key="1">
    <source>
        <dbReference type="SAM" id="Phobius"/>
    </source>
</evidence>
<reference evidence="3" key="1">
    <citation type="submission" date="2017-10" db="EMBL/GenBank/DDBJ databases">
        <title>Rapid genome shrinkage in a self-fertile nematode reveals novel sperm competition proteins.</title>
        <authorList>
            <person name="Yin D."/>
            <person name="Schwarz E.M."/>
            <person name="Thomas C.G."/>
            <person name="Felde R.L."/>
            <person name="Korf I.F."/>
            <person name="Cutter A.D."/>
            <person name="Schartner C.M."/>
            <person name="Ralston E.J."/>
            <person name="Meyer B.J."/>
            <person name="Haag E.S."/>
        </authorList>
    </citation>
    <scope>NUCLEOTIDE SEQUENCE [LARGE SCALE GENOMIC DNA]</scope>
    <source>
        <strain evidence="3">JU1422</strain>
    </source>
</reference>
<gene>
    <name evidence="2" type="ORF">B9Z55_027716</name>
</gene>
<keyword evidence="3" id="KW-1185">Reference proteome</keyword>
<name>A0A2G5SFG2_9PELO</name>
<keyword evidence="1" id="KW-1133">Transmembrane helix</keyword>
<evidence type="ECO:0000313" key="3">
    <source>
        <dbReference type="Proteomes" id="UP000230233"/>
    </source>
</evidence>
<protein>
    <submittedName>
        <fullName evidence="2">Uncharacterized protein</fullName>
    </submittedName>
</protein>
<dbReference type="AlphaFoldDB" id="A0A2G5SFG2"/>